<organism evidence="2 3">
    <name type="scientific">Oculimacula yallundae</name>
    <dbReference type="NCBI Taxonomy" id="86028"/>
    <lineage>
        <taxon>Eukaryota</taxon>
        <taxon>Fungi</taxon>
        <taxon>Dikarya</taxon>
        <taxon>Ascomycota</taxon>
        <taxon>Pezizomycotina</taxon>
        <taxon>Leotiomycetes</taxon>
        <taxon>Helotiales</taxon>
        <taxon>Ploettnerulaceae</taxon>
        <taxon>Oculimacula</taxon>
    </lineage>
</organism>
<feature type="compositionally biased region" description="Polar residues" evidence="1">
    <location>
        <begin position="94"/>
        <end position="110"/>
    </location>
</feature>
<feature type="region of interest" description="Disordered" evidence="1">
    <location>
        <begin position="94"/>
        <end position="115"/>
    </location>
</feature>
<dbReference type="Proteomes" id="UP001595075">
    <property type="component" value="Unassembled WGS sequence"/>
</dbReference>
<keyword evidence="3" id="KW-1185">Reference proteome</keyword>
<protein>
    <submittedName>
        <fullName evidence="2">Uncharacterized protein</fullName>
    </submittedName>
</protein>
<gene>
    <name evidence="2" type="ORF">VTL71DRAFT_3505</name>
</gene>
<comment type="caution">
    <text evidence="2">The sequence shown here is derived from an EMBL/GenBank/DDBJ whole genome shotgun (WGS) entry which is preliminary data.</text>
</comment>
<accession>A0ABR4C7C5</accession>
<proteinExistence type="predicted"/>
<evidence type="ECO:0000256" key="1">
    <source>
        <dbReference type="SAM" id="MobiDB-lite"/>
    </source>
</evidence>
<evidence type="ECO:0000313" key="3">
    <source>
        <dbReference type="Proteomes" id="UP001595075"/>
    </source>
</evidence>
<evidence type="ECO:0000313" key="2">
    <source>
        <dbReference type="EMBL" id="KAL2065835.1"/>
    </source>
</evidence>
<dbReference type="EMBL" id="JAZHXI010000012">
    <property type="protein sequence ID" value="KAL2065835.1"/>
    <property type="molecule type" value="Genomic_DNA"/>
</dbReference>
<reference evidence="2 3" key="1">
    <citation type="journal article" date="2024" name="Commun. Biol.">
        <title>Comparative genomic analysis of thermophilic fungi reveals convergent evolutionary adaptations and gene losses.</title>
        <authorList>
            <person name="Steindorff A.S."/>
            <person name="Aguilar-Pontes M.V."/>
            <person name="Robinson A.J."/>
            <person name="Andreopoulos B."/>
            <person name="LaButti K."/>
            <person name="Kuo A."/>
            <person name="Mondo S."/>
            <person name="Riley R."/>
            <person name="Otillar R."/>
            <person name="Haridas S."/>
            <person name="Lipzen A."/>
            <person name="Grimwood J."/>
            <person name="Schmutz J."/>
            <person name="Clum A."/>
            <person name="Reid I.D."/>
            <person name="Moisan M.C."/>
            <person name="Butler G."/>
            <person name="Nguyen T.T.M."/>
            <person name="Dewar K."/>
            <person name="Conant G."/>
            <person name="Drula E."/>
            <person name="Henrissat B."/>
            <person name="Hansel C."/>
            <person name="Singer S."/>
            <person name="Hutchinson M.I."/>
            <person name="de Vries R.P."/>
            <person name="Natvig D.O."/>
            <person name="Powell A.J."/>
            <person name="Tsang A."/>
            <person name="Grigoriev I.V."/>
        </authorList>
    </citation>
    <scope>NUCLEOTIDE SEQUENCE [LARGE SCALE GENOMIC DNA]</scope>
    <source>
        <strain evidence="2 3">CBS 494.80</strain>
    </source>
</reference>
<sequence length="242" mass="27802">MDLLNRVYDERYCQHKLIRYKGDLYVNLSPIVPLEHNIPSMEIAVAWTPETDDEQGPQQNGPENVLFNRLRFIKCEAESDDIKESALRTVPVTSYPQIQPSSPKATTTPAGQVASPHFSSKLNDTYLEYGFDLPVSSRATTQFIHPQEHNKDYGLWRMPPFQREVEQYLGELLERAMSQKKRGLVKGDFPALTEALHRNFEGQIVDGDLYAPAGWLTIYRRVFNPTISKYQEIKDRVLGQDD</sequence>
<name>A0ABR4C7C5_9HELO</name>